<dbReference type="GO" id="GO:0060320">
    <property type="term" value="P:rejection of self pollen"/>
    <property type="evidence" value="ECO:0007669"/>
    <property type="project" value="UniProtKB-KW"/>
</dbReference>
<protein>
    <submittedName>
        <fullName evidence="10">(thale cress) hypothetical protein</fullName>
    </submittedName>
</protein>
<evidence type="ECO:0000256" key="8">
    <source>
        <dbReference type="ARBA" id="ARBA00023180"/>
    </source>
</evidence>
<evidence type="ECO:0000256" key="9">
    <source>
        <dbReference type="SAM" id="SignalP"/>
    </source>
</evidence>
<feature type="signal peptide" evidence="9">
    <location>
        <begin position="1"/>
        <end position="25"/>
    </location>
</feature>
<dbReference type="InterPro" id="IPR001563">
    <property type="entry name" value="Peptidase_S10"/>
</dbReference>
<evidence type="ECO:0000313" key="11">
    <source>
        <dbReference type="Proteomes" id="UP000516314"/>
    </source>
</evidence>
<dbReference type="GO" id="GO:0016752">
    <property type="term" value="F:sinapoyltransferase activity"/>
    <property type="evidence" value="ECO:0007669"/>
    <property type="project" value="UniProtKB-ARBA"/>
</dbReference>
<dbReference type="PANTHER" id="PTHR11802:SF505">
    <property type="entry name" value="SERINE CARBOXYPEPTIDASE-LIKE 7"/>
    <property type="match status" value="1"/>
</dbReference>
<dbReference type="GO" id="GO:0004185">
    <property type="term" value="F:serine-type carboxypeptidase activity"/>
    <property type="evidence" value="ECO:0007669"/>
    <property type="project" value="InterPro"/>
</dbReference>
<comment type="similarity">
    <text evidence="2">Belongs to the plant self-incompatibility (S1) protein family.</text>
</comment>
<dbReference type="FunFam" id="3.40.50.1820:FF:000148">
    <property type="entry name" value="Serine carboxypeptidase-like 11"/>
    <property type="match status" value="1"/>
</dbReference>
<dbReference type="InterPro" id="IPR029058">
    <property type="entry name" value="AB_hydrolase_fold"/>
</dbReference>
<comment type="similarity">
    <text evidence="3">Belongs to the peptidase S10 family.</text>
</comment>
<organism evidence="10 11">
    <name type="scientific">Arabidopsis thaliana</name>
    <name type="common">Mouse-ear cress</name>
    <dbReference type="NCBI Taxonomy" id="3702"/>
    <lineage>
        <taxon>Eukaryota</taxon>
        <taxon>Viridiplantae</taxon>
        <taxon>Streptophyta</taxon>
        <taxon>Embryophyta</taxon>
        <taxon>Tracheophyta</taxon>
        <taxon>Spermatophyta</taxon>
        <taxon>Magnoliopsida</taxon>
        <taxon>eudicotyledons</taxon>
        <taxon>Gunneridae</taxon>
        <taxon>Pentapetalae</taxon>
        <taxon>rosids</taxon>
        <taxon>malvids</taxon>
        <taxon>Brassicales</taxon>
        <taxon>Brassicaceae</taxon>
        <taxon>Camelineae</taxon>
        <taxon>Arabidopsis</taxon>
    </lineage>
</organism>
<comment type="subcellular location">
    <subcellularLocation>
        <location evidence="1">Secreted</location>
    </subcellularLocation>
</comment>
<dbReference type="EMBL" id="LR881468">
    <property type="protein sequence ID" value="CAD5322621.1"/>
    <property type="molecule type" value="Genomic_DNA"/>
</dbReference>
<dbReference type="PANTHER" id="PTHR11802">
    <property type="entry name" value="SERINE PROTEASE FAMILY S10 SERINE CARBOXYPEPTIDASE"/>
    <property type="match status" value="1"/>
</dbReference>
<dbReference type="SUPFAM" id="SSF53474">
    <property type="entry name" value="alpha/beta-Hydrolases"/>
    <property type="match status" value="1"/>
</dbReference>
<dbReference type="AlphaFoldDB" id="A0A7G2EMV7"/>
<keyword evidence="5" id="KW-0964">Secreted</keyword>
<dbReference type="InterPro" id="IPR010264">
    <property type="entry name" value="Self-incomp_S1"/>
</dbReference>
<evidence type="ECO:0000256" key="5">
    <source>
        <dbReference type="ARBA" id="ARBA00022525"/>
    </source>
</evidence>
<dbReference type="Pfam" id="PF00450">
    <property type="entry name" value="Peptidase_S10"/>
    <property type="match status" value="2"/>
</dbReference>
<keyword evidence="6 9" id="KW-0732">Signal</keyword>
<dbReference type="GO" id="GO:0019748">
    <property type="term" value="P:secondary metabolic process"/>
    <property type="evidence" value="ECO:0007669"/>
    <property type="project" value="UniProtKB-ARBA"/>
</dbReference>
<dbReference type="Proteomes" id="UP000516314">
    <property type="component" value="Chromosome 3"/>
</dbReference>
<gene>
    <name evidence="10" type="ORF">AT9943_LOCUS10622</name>
</gene>
<evidence type="ECO:0000256" key="7">
    <source>
        <dbReference type="ARBA" id="ARBA00023157"/>
    </source>
</evidence>
<keyword evidence="4" id="KW-0713">Self-incompatibility</keyword>
<feature type="chain" id="PRO_5028942268" evidence="9">
    <location>
        <begin position="26"/>
        <end position="528"/>
    </location>
</feature>
<proteinExistence type="inferred from homology"/>
<reference evidence="10 11" key="1">
    <citation type="submission" date="2020-09" db="EMBL/GenBank/DDBJ databases">
        <authorList>
            <person name="Ashkenazy H."/>
        </authorList>
    </citation>
    <scope>NUCLEOTIDE SEQUENCE [LARGE SCALE GENOMIC DNA]</scope>
    <source>
        <strain evidence="11">cv. Cdm-0</strain>
    </source>
</reference>
<keyword evidence="7" id="KW-1015">Disulfide bond</keyword>
<evidence type="ECO:0000313" key="10">
    <source>
        <dbReference type="EMBL" id="CAD5322621.1"/>
    </source>
</evidence>
<evidence type="ECO:0000256" key="4">
    <source>
        <dbReference type="ARBA" id="ARBA00022471"/>
    </source>
</evidence>
<dbReference type="PRINTS" id="PR00724">
    <property type="entry name" value="CRBOXYPTASEC"/>
</dbReference>
<sequence>MANDYVSTVLLLLSLLIFLSQRTDSASIVKSLPGFDGPLPFELETGYIGVGEEEEVQLFYYFIKSERNPQEDPLLLWLSGGPGCSSISGLLYENGPVNVKIEVYNGTLPSLVSTTYSWTKVSSIIYLDQPVGTGFSYSRTKLVNKPSDSGEAKRIHEFLHKWLGKHQEFSSNPFYVGGDSYCGMVIPALVQEISKGNYVCCKPPINLQGYILGNPSTENEVDINYRIPYAHGMALISDELYESMKRICKGKYENCTKRINKALIITPECVDTSPDCYMYRYLLTTYWANDENVQRALHVNKGSIGEWVRCYFEIPYNHDIKSSVPYHMNNSIDGYASLIFSGDHDMEVPYLGTQAWIRSLNYSLIDDWRPWMIGDQIAGYTRTYANKMAFATIKARGHTPEYKPEESYIMFQRWISACEDCTIVFRNNLSPGIILKVNCESNNKNRVTGTVKFQSDTVRINFREAAFERTTWHCLVQQGGYSQHFRAYRGSAPIPRCGELRVYIAKRDGIYLSANAGPEKLDQRWMKN</sequence>
<evidence type="ECO:0000256" key="2">
    <source>
        <dbReference type="ARBA" id="ARBA00005581"/>
    </source>
</evidence>
<evidence type="ECO:0000256" key="3">
    <source>
        <dbReference type="ARBA" id="ARBA00009431"/>
    </source>
</evidence>
<dbReference type="Gene3D" id="3.40.50.1820">
    <property type="entry name" value="alpha/beta hydrolase"/>
    <property type="match status" value="1"/>
</dbReference>
<evidence type="ECO:0000256" key="6">
    <source>
        <dbReference type="ARBA" id="ARBA00022729"/>
    </source>
</evidence>
<dbReference type="Pfam" id="PF05938">
    <property type="entry name" value="Self-incomp_S1"/>
    <property type="match status" value="1"/>
</dbReference>
<accession>A0A7G2EMV7</accession>
<name>A0A7G2EMV7_ARATH</name>
<keyword evidence="8" id="KW-0325">Glycoprotein</keyword>
<dbReference type="GO" id="GO:0005576">
    <property type="term" value="C:extracellular region"/>
    <property type="evidence" value="ECO:0007669"/>
    <property type="project" value="UniProtKB-SubCell"/>
</dbReference>
<evidence type="ECO:0000256" key="1">
    <source>
        <dbReference type="ARBA" id="ARBA00004613"/>
    </source>
</evidence>
<dbReference type="GO" id="GO:0006508">
    <property type="term" value="P:proteolysis"/>
    <property type="evidence" value="ECO:0007669"/>
    <property type="project" value="InterPro"/>
</dbReference>